<dbReference type="Pfam" id="PF12728">
    <property type="entry name" value="HTH_17"/>
    <property type="match status" value="1"/>
</dbReference>
<feature type="domain" description="Helix-turn-helix" evidence="1">
    <location>
        <begin position="13"/>
        <end position="63"/>
    </location>
</feature>
<dbReference type="InterPro" id="IPR041657">
    <property type="entry name" value="HTH_17"/>
</dbReference>
<dbReference type="InterPro" id="IPR009061">
    <property type="entry name" value="DNA-bd_dom_put_sf"/>
</dbReference>
<evidence type="ECO:0000313" key="2">
    <source>
        <dbReference type="EMBL" id="MDR7328745.1"/>
    </source>
</evidence>
<dbReference type="SUPFAM" id="SSF46955">
    <property type="entry name" value="Putative DNA-binding domain"/>
    <property type="match status" value="1"/>
</dbReference>
<dbReference type="Proteomes" id="UP001180840">
    <property type="component" value="Unassembled WGS sequence"/>
</dbReference>
<reference evidence="2" key="1">
    <citation type="submission" date="2023-07" db="EMBL/GenBank/DDBJ databases">
        <title>Sequencing the genomes of 1000 actinobacteria strains.</title>
        <authorList>
            <person name="Klenk H.-P."/>
        </authorList>
    </citation>
    <scope>NUCLEOTIDE SEQUENCE</scope>
    <source>
        <strain evidence="2">DSM 107476</strain>
    </source>
</reference>
<proteinExistence type="predicted"/>
<comment type="caution">
    <text evidence="2">The sequence shown here is derived from an EMBL/GenBank/DDBJ whole genome shotgun (WGS) entry which is preliminary data.</text>
</comment>
<name>A0ABU1ZVD1_9CORY</name>
<protein>
    <submittedName>
        <fullName evidence="2">Site-specific integrase-resolvase</fullName>
    </submittedName>
</protein>
<evidence type="ECO:0000259" key="1">
    <source>
        <dbReference type="Pfam" id="PF12728"/>
    </source>
</evidence>
<evidence type="ECO:0000313" key="3">
    <source>
        <dbReference type="Proteomes" id="UP001180840"/>
    </source>
</evidence>
<accession>A0ABU1ZVD1</accession>
<dbReference type="EMBL" id="JAVDXZ010000001">
    <property type="protein sequence ID" value="MDR7328745.1"/>
    <property type="molecule type" value="Genomic_DNA"/>
</dbReference>
<organism evidence="2 3">
    <name type="scientific">Corynebacterium guangdongense</name>
    <dbReference type="NCBI Taxonomy" id="1783348"/>
    <lineage>
        <taxon>Bacteria</taxon>
        <taxon>Bacillati</taxon>
        <taxon>Actinomycetota</taxon>
        <taxon>Actinomycetes</taxon>
        <taxon>Mycobacteriales</taxon>
        <taxon>Corynebacteriaceae</taxon>
        <taxon>Corynebacterium</taxon>
    </lineage>
</organism>
<dbReference type="RefSeq" id="WP_290197741.1">
    <property type="nucleotide sequence ID" value="NZ_CP047654.1"/>
</dbReference>
<keyword evidence="3" id="KW-1185">Reference proteome</keyword>
<gene>
    <name evidence="2" type="ORF">J2S39_000421</name>
</gene>
<sequence>MPANFPPAHPYVLDTIAAAEYLGLSPKTLRNWKSQGRGPRVALLEGSSPRYRVKDLEAYVDAQVIGGGR</sequence>